<evidence type="ECO:0000313" key="3">
    <source>
        <dbReference type="Proteomes" id="UP000503096"/>
    </source>
</evidence>
<feature type="transmembrane region" description="Helical" evidence="1">
    <location>
        <begin position="29"/>
        <end position="48"/>
    </location>
</feature>
<proteinExistence type="predicted"/>
<evidence type="ECO:0000256" key="1">
    <source>
        <dbReference type="SAM" id="Phobius"/>
    </source>
</evidence>
<sequence>MSLVVAMFLGAFLGWASHSFTGLNEGRGRIAAVFIGAAGGFIGAKMVAPMFVAAPVVGSSFSVSTLAFAGIVAVAALIAGSMIHSRWDI</sequence>
<dbReference type="AlphaFoldDB" id="A0A6M4HAA7"/>
<dbReference type="KEGG" id="upl:DSM104440_03565"/>
<keyword evidence="3" id="KW-1185">Reference proteome</keyword>
<keyword evidence="1" id="KW-0472">Membrane</keyword>
<keyword evidence="1" id="KW-1133">Transmembrane helix</keyword>
<dbReference type="EMBL" id="CP053073">
    <property type="protein sequence ID" value="QJR16729.1"/>
    <property type="molecule type" value="Genomic_DNA"/>
</dbReference>
<feature type="transmembrane region" description="Helical" evidence="1">
    <location>
        <begin position="60"/>
        <end position="83"/>
    </location>
</feature>
<organism evidence="2 3">
    <name type="scientific">Usitatibacter palustris</name>
    <dbReference type="NCBI Taxonomy" id="2732487"/>
    <lineage>
        <taxon>Bacteria</taxon>
        <taxon>Pseudomonadati</taxon>
        <taxon>Pseudomonadota</taxon>
        <taxon>Betaproteobacteria</taxon>
        <taxon>Nitrosomonadales</taxon>
        <taxon>Usitatibacteraceae</taxon>
        <taxon>Usitatibacter</taxon>
    </lineage>
</organism>
<name>A0A6M4HAA7_9PROT</name>
<dbReference type="Proteomes" id="UP000503096">
    <property type="component" value="Chromosome"/>
</dbReference>
<evidence type="ECO:0008006" key="4">
    <source>
        <dbReference type="Google" id="ProtNLM"/>
    </source>
</evidence>
<accession>A0A6M4HAA7</accession>
<dbReference type="RefSeq" id="WP_171165099.1">
    <property type="nucleotide sequence ID" value="NZ_CP053073.1"/>
</dbReference>
<evidence type="ECO:0000313" key="2">
    <source>
        <dbReference type="EMBL" id="QJR16729.1"/>
    </source>
</evidence>
<reference evidence="2 3" key="1">
    <citation type="submission" date="2020-04" db="EMBL/GenBank/DDBJ databases">
        <title>Usitatibacter rugosus gen. nov., sp. nov. and Usitatibacter palustris sp. nov., novel members of Usitatibacteraceae fam. nov. within the order Nitrosomonadales isolated from soil.</title>
        <authorList>
            <person name="Huber K.J."/>
            <person name="Neumann-Schaal M."/>
            <person name="Geppert A."/>
            <person name="Luckner M."/>
            <person name="Wanner G."/>
            <person name="Overmann J."/>
        </authorList>
    </citation>
    <scope>NUCLEOTIDE SEQUENCE [LARGE SCALE GENOMIC DNA]</scope>
    <source>
        <strain evidence="2 3">Swamp67</strain>
    </source>
</reference>
<keyword evidence="1" id="KW-0812">Transmembrane</keyword>
<gene>
    <name evidence="2" type="ORF">DSM104440_03565</name>
</gene>
<protein>
    <recommendedName>
        <fullName evidence="4">GlsB/YeaQ/YmgE family stress response membrane protein</fullName>
    </recommendedName>
</protein>
<dbReference type="InParanoid" id="A0A6M4HAA7"/>